<dbReference type="PANTHER" id="PTHR30404">
    <property type="entry name" value="N-ACETYLMURAMOYL-L-ALANINE AMIDASE"/>
    <property type="match status" value="1"/>
</dbReference>
<dbReference type="CDD" id="cd02696">
    <property type="entry name" value="MurNAc-LAA"/>
    <property type="match status" value="1"/>
</dbReference>
<dbReference type="PATRIC" id="fig|1150469.3.peg.2946"/>
<dbReference type="InterPro" id="IPR050695">
    <property type="entry name" value="N-acetylmuramoyl_amidase_3"/>
</dbReference>
<dbReference type="Pfam" id="PF01520">
    <property type="entry name" value="Amidase_3"/>
    <property type="match status" value="1"/>
</dbReference>
<evidence type="ECO:0000313" key="6">
    <source>
        <dbReference type="EMBL" id="CCG09217.1"/>
    </source>
</evidence>
<organism evidence="6 7">
    <name type="scientific">Pararhodospirillum photometricum DSM 122</name>
    <dbReference type="NCBI Taxonomy" id="1150469"/>
    <lineage>
        <taxon>Bacteria</taxon>
        <taxon>Pseudomonadati</taxon>
        <taxon>Pseudomonadota</taxon>
        <taxon>Alphaproteobacteria</taxon>
        <taxon>Rhodospirillales</taxon>
        <taxon>Rhodospirillaceae</taxon>
        <taxon>Pararhodospirillum</taxon>
    </lineage>
</organism>
<dbReference type="STRING" id="1150469.RSPPHO_02591"/>
<dbReference type="HOGENOM" id="CLU_014322_4_1_5"/>
<dbReference type="SUPFAM" id="SSF53187">
    <property type="entry name" value="Zn-dependent exopeptidases"/>
    <property type="match status" value="1"/>
</dbReference>
<accession>H6SMT2</accession>
<evidence type="ECO:0000256" key="1">
    <source>
        <dbReference type="ARBA" id="ARBA00001561"/>
    </source>
</evidence>
<dbReference type="Proteomes" id="UP000033220">
    <property type="component" value="Chromosome DSM 122"/>
</dbReference>
<dbReference type="GO" id="GO:0030288">
    <property type="term" value="C:outer membrane-bounded periplasmic space"/>
    <property type="evidence" value="ECO:0007669"/>
    <property type="project" value="TreeGrafter"/>
</dbReference>
<protein>
    <recommendedName>
        <fullName evidence="2">N-acetylmuramoyl-L-alanine amidase</fullName>
        <ecNumber evidence="2">3.5.1.28</ecNumber>
    </recommendedName>
</protein>
<dbReference type="AlphaFoldDB" id="H6SMT2"/>
<keyword evidence="3 6" id="KW-0378">Hydrolase</keyword>
<proteinExistence type="predicted"/>
<dbReference type="OrthoDB" id="9806267at2"/>
<dbReference type="InterPro" id="IPR002508">
    <property type="entry name" value="MurNAc-LAA_cat"/>
</dbReference>
<reference evidence="6 7" key="1">
    <citation type="submission" date="2012-02" db="EMBL/GenBank/DDBJ databases">
        <title>Shotgun genome sequence of Phaeospirillum photometricum DSM 122.</title>
        <authorList>
            <person name="Duquesne K."/>
            <person name="Sturgis J."/>
        </authorList>
    </citation>
    <scope>NUCLEOTIDE SEQUENCE [LARGE SCALE GENOMIC DNA]</scope>
    <source>
        <strain evidence="7">DSM122</strain>
    </source>
</reference>
<evidence type="ECO:0000313" key="7">
    <source>
        <dbReference type="Proteomes" id="UP000033220"/>
    </source>
</evidence>
<sequence>MVRLADGQRVPVPPRKPAVPAGAPVAATLAAQPVRRPTIVLDPGHGGRDPGAISPSGQYEKDLTLTMGRELRKTLEGTGRYRVVMTRSDDRSIALRDRIALGRQAEGDLFISLHADAMRDPGVRGLSVYTLSETASDAEAGALADRENKADILLNADLSNQSPDVANILIDLAQRATMNNSALFANTLIRNLPGDVRKLIKTHRSAGFAVLKAPDMPSVLVEMGFLSNQTDENLLRTAGYRSKLADAIVRSIDDYTVLQQQRAGRP</sequence>
<dbReference type="GO" id="GO:0009253">
    <property type="term" value="P:peptidoglycan catabolic process"/>
    <property type="evidence" value="ECO:0007669"/>
    <property type="project" value="InterPro"/>
</dbReference>
<name>H6SMT2_PARPM</name>
<dbReference type="EMBL" id="HE663493">
    <property type="protein sequence ID" value="CCG09217.1"/>
    <property type="molecule type" value="Genomic_DNA"/>
</dbReference>
<dbReference type="eggNOG" id="COG0860">
    <property type="taxonomic scope" value="Bacteria"/>
</dbReference>
<dbReference type="PANTHER" id="PTHR30404:SF0">
    <property type="entry name" value="N-ACETYLMURAMOYL-L-ALANINE AMIDASE AMIC"/>
    <property type="match status" value="1"/>
</dbReference>
<evidence type="ECO:0000256" key="2">
    <source>
        <dbReference type="ARBA" id="ARBA00011901"/>
    </source>
</evidence>
<dbReference type="KEGG" id="rpm:RSPPHO_02591"/>
<dbReference type="Gene3D" id="3.40.630.40">
    <property type="entry name" value="Zn-dependent exopeptidases"/>
    <property type="match status" value="1"/>
</dbReference>
<dbReference type="SMART" id="SM00646">
    <property type="entry name" value="Ami_3"/>
    <property type="match status" value="1"/>
</dbReference>
<dbReference type="EC" id="3.5.1.28" evidence="2"/>
<evidence type="ECO:0000259" key="5">
    <source>
        <dbReference type="SMART" id="SM00646"/>
    </source>
</evidence>
<feature type="domain" description="MurNAc-LAA" evidence="5">
    <location>
        <begin position="99"/>
        <end position="253"/>
    </location>
</feature>
<gene>
    <name evidence="6" type="ORF">RSPPHO_02591</name>
</gene>
<comment type="catalytic activity">
    <reaction evidence="1">
        <text>Hydrolyzes the link between N-acetylmuramoyl residues and L-amino acid residues in certain cell-wall glycopeptides.</text>
        <dbReference type="EC" id="3.5.1.28"/>
    </reaction>
</comment>
<evidence type="ECO:0000256" key="3">
    <source>
        <dbReference type="ARBA" id="ARBA00022801"/>
    </source>
</evidence>
<feature type="region of interest" description="Disordered" evidence="4">
    <location>
        <begin position="1"/>
        <end position="20"/>
    </location>
</feature>
<dbReference type="GO" id="GO:0008745">
    <property type="term" value="F:N-acetylmuramoyl-L-alanine amidase activity"/>
    <property type="evidence" value="ECO:0007669"/>
    <property type="project" value="UniProtKB-EC"/>
</dbReference>
<keyword evidence="7" id="KW-1185">Reference proteome</keyword>
<evidence type="ECO:0000256" key="4">
    <source>
        <dbReference type="SAM" id="MobiDB-lite"/>
    </source>
</evidence>